<reference evidence="1" key="1">
    <citation type="journal article" date="2019" name="bioRxiv">
        <title>The Genome of the Zebra Mussel, Dreissena polymorpha: A Resource for Invasive Species Research.</title>
        <authorList>
            <person name="McCartney M.A."/>
            <person name="Auch B."/>
            <person name="Kono T."/>
            <person name="Mallez S."/>
            <person name="Zhang Y."/>
            <person name="Obille A."/>
            <person name="Becker A."/>
            <person name="Abrahante J.E."/>
            <person name="Garbe J."/>
            <person name="Badalamenti J.P."/>
            <person name="Herman A."/>
            <person name="Mangelson H."/>
            <person name="Liachko I."/>
            <person name="Sullivan S."/>
            <person name="Sone E.D."/>
            <person name="Koren S."/>
            <person name="Silverstein K.A.T."/>
            <person name="Beckman K.B."/>
            <person name="Gohl D.M."/>
        </authorList>
    </citation>
    <scope>NUCLEOTIDE SEQUENCE</scope>
    <source>
        <strain evidence="1">Duluth1</strain>
        <tissue evidence="1">Whole animal</tissue>
    </source>
</reference>
<keyword evidence="2" id="KW-1185">Reference proteome</keyword>
<comment type="caution">
    <text evidence="1">The sequence shown here is derived from an EMBL/GenBank/DDBJ whole genome shotgun (WGS) entry which is preliminary data.</text>
</comment>
<dbReference type="EMBL" id="JAIWYP010000011">
    <property type="protein sequence ID" value="KAH3733762.1"/>
    <property type="molecule type" value="Genomic_DNA"/>
</dbReference>
<organism evidence="1 2">
    <name type="scientific">Dreissena polymorpha</name>
    <name type="common">Zebra mussel</name>
    <name type="synonym">Mytilus polymorpha</name>
    <dbReference type="NCBI Taxonomy" id="45954"/>
    <lineage>
        <taxon>Eukaryota</taxon>
        <taxon>Metazoa</taxon>
        <taxon>Spiralia</taxon>
        <taxon>Lophotrochozoa</taxon>
        <taxon>Mollusca</taxon>
        <taxon>Bivalvia</taxon>
        <taxon>Autobranchia</taxon>
        <taxon>Heteroconchia</taxon>
        <taxon>Euheterodonta</taxon>
        <taxon>Imparidentia</taxon>
        <taxon>Neoheterodontei</taxon>
        <taxon>Myida</taxon>
        <taxon>Dreissenoidea</taxon>
        <taxon>Dreissenidae</taxon>
        <taxon>Dreissena</taxon>
    </lineage>
</organism>
<accession>A0A9D4HUS6</accession>
<evidence type="ECO:0000313" key="2">
    <source>
        <dbReference type="Proteomes" id="UP000828390"/>
    </source>
</evidence>
<name>A0A9D4HUS6_DREPO</name>
<sequence>MYFQHFTNGRRRRGMYRVREWIQQPVQSSLSGKSETVSICRHSSLYSRHSLVRQRLETFEGTAVCIVVTLG</sequence>
<reference evidence="1" key="2">
    <citation type="submission" date="2020-11" db="EMBL/GenBank/DDBJ databases">
        <authorList>
            <person name="McCartney M.A."/>
            <person name="Auch B."/>
            <person name="Kono T."/>
            <person name="Mallez S."/>
            <person name="Becker A."/>
            <person name="Gohl D.M."/>
            <person name="Silverstein K.A.T."/>
            <person name="Koren S."/>
            <person name="Bechman K.B."/>
            <person name="Herman A."/>
            <person name="Abrahante J.E."/>
            <person name="Garbe J."/>
        </authorList>
    </citation>
    <scope>NUCLEOTIDE SEQUENCE</scope>
    <source>
        <strain evidence="1">Duluth1</strain>
        <tissue evidence="1">Whole animal</tissue>
    </source>
</reference>
<proteinExistence type="predicted"/>
<gene>
    <name evidence="1" type="ORF">DPMN_040196</name>
</gene>
<evidence type="ECO:0000313" key="1">
    <source>
        <dbReference type="EMBL" id="KAH3733762.1"/>
    </source>
</evidence>
<dbReference type="AlphaFoldDB" id="A0A9D4HUS6"/>
<protein>
    <submittedName>
        <fullName evidence="1">Uncharacterized protein</fullName>
    </submittedName>
</protein>
<dbReference type="Proteomes" id="UP000828390">
    <property type="component" value="Unassembled WGS sequence"/>
</dbReference>